<evidence type="ECO:0000313" key="2">
    <source>
        <dbReference type="EMBL" id="MTI23454.1"/>
    </source>
</evidence>
<comment type="caution">
    <text evidence="2">The sequence shown here is derived from an EMBL/GenBank/DDBJ whole genome shotgun (WGS) entry which is preliminary data.</text>
</comment>
<proteinExistence type="predicted"/>
<dbReference type="EMBL" id="SMLW01000182">
    <property type="protein sequence ID" value="MTI23454.1"/>
    <property type="molecule type" value="Genomic_DNA"/>
</dbReference>
<evidence type="ECO:0000256" key="1">
    <source>
        <dbReference type="SAM" id="MobiDB-lite"/>
    </source>
</evidence>
<dbReference type="Gene3D" id="2.180.10.10">
    <property type="entry name" value="RHS repeat-associated core"/>
    <property type="match status" value="1"/>
</dbReference>
<feature type="region of interest" description="Disordered" evidence="1">
    <location>
        <begin position="257"/>
        <end position="283"/>
    </location>
</feature>
<gene>
    <name evidence="2" type="ORF">E1163_00670</name>
</gene>
<dbReference type="InterPro" id="IPR022385">
    <property type="entry name" value="Rhs_assc_core"/>
</dbReference>
<evidence type="ECO:0000313" key="3">
    <source>
        <dbReference type="Proteomes" id="UP000798808"/>
    </source>
</evidence>
<dbReference type="NCBIfam" id="TIGR03696">
    <property type="entry name" value="Rhs_assc_core"/>
    <property type="match status" value="1"/>
</dbReference>
<evidence type="ECO:0008006" key="4">
    <source>
        <dbReference type="Google" id="ProtNLM"/>
    </source>
</evidence>
<organism evidence="2 3">
    <name type="scientific">Fulvivirga kasyanovii</name>
    <dbReference type="NCBI Taxonomy" id="396812"/>
    <lineage>
        <taxon>Bacteria</taxon>
        <taxon>Pseudomonadati</taxon>
        <taxon>Bacteroidota</taxon>
        <taxon>Cytophagia</taxon>
        <taxon>Cytophagales</taxon>
        <taxon>Fulvivirgaceae</taxon>
        <taxon>Fulvivirga</taxon>
    </lineage>
</organism>
<name>A0ABW9RHB6_9BACT</name>
<keyword evidence="3" id="KW-1185">Reference proteome</keyword>
<sequence length="283" mass="31730">MKVVVTESNVLETSDYYPFGLQVAGGFRRVTAKENRFKFQGQEHISDLGLNWDSFKWRNHQPDIGRFFNVDPLADDYVYNSPYAFAENRVIDGRELEGLEWVNAKGQKVYDPKANGGKGSYTQYATDNHKRLGNSLQGTNSGKRQFSKLVNSEAPITTILNESKGPTYKDKESEKKGILQLGVTDVTTYKEINFKTGKSEIGVDNSEIKINLGSILKIMEDGGTFSGEDLKGLSLEEVIGAVFGHEIEHTTQENVNVKEPEEPAHDISAEIIRETKDQNDEKK</sequence>
<protein>
    <recommendedName>
        <fullName evidence="4">RHS repeat-associated core domain-containing protein</fullName>
    </recommendedName>
</protein>
<dbReference type="Proteomes" id="UP000798808">
    <property type="component" value="Unassembled WGS sequence"/>
</dbReference>
<reference evidence="2 3" key="1">
    <citation type="submission" date="2019-02" db="EMBL/GenBank/DDBJ databases">
        <authorList>
            <person name="Goldberg S.R."/>
            <person name="Haltli B.A."/>
            <person name="Correa H."/>
            <person name="Russell K.G."/>
        </authorList>
    </citation>
    <scope>NUCLEOTIDE SEQUENCE [LARGE SCALE GENOMIC DNA]</scope>
    <source>
        <strain evidence="2 3">JCM 16186</strain>
    </source>
</reference>
<accession>A0ABW9RHB6</accession>